<dbReference type="InterPro" id="IPR001138">
    <property type="entry name" value="Zn2Cys6_DnaBD"/>
</dbReference>
<protein>
    <recommendedName>
        <fullName evidence="5">Zn(2)-C6 fungal-type domain-containing protein</fullName>
    </recommendedName>
</protein>
<evidence type="ECO:0000256" key="2">
    <source>
        <dbReference type="ARBA" id="ARBA00023125"/>
    </source>
</evidence>
<evidence type="ECO:0000256" key="3">
    <source>
        <dbReference type="ARBA" id="ARBA00023163"/>
    </source>
</evidence>
<keyword evidence="2" id="KW-0238">DNA-binding</keyword>
<comment type="caution">
    <text evidence="6">The sequence shown here is derived from an EMBL/GenBank/DDBJ whole genome shotgun (WGS) entry which is preliminary data.</text>
</comment>
<dbReference type="SUPFAM" id="SSF57701">
    <property type="entry name" value="Zn2/Cys6 DNA-binding domain"/>
    <property type="match status" value="1"/>
</dbReference>
<dbReference type="Pfam" id="PF00172">
    <property type="entry name" value="Zn_clus"/>
    <property type="match status" value="1"/>
</dbReference>
<dbReference type="InterPro" id="IPR052973">
    <property type="entry name" value="Fungal_sec-metab_reg_TF"/>
</dbReference>
<dbReference type="CDD" id="cd00067">
    <property type="entry name" value="GAL4"/>
    <property type="match status" value="1"/>
</dbReference>
<keyword evidence="4" id="KW-0539">Nucleus</keyword>
<dbReference type="EMBL" id="JBFXLS010000002">
    <property type="protein sequence ID" value="KAL2834220.1"/>
    <property type="molecule type" value="Genomic_DNA"/>
</dbReference>
<dbReference type="PANTHER" id="PTHR35392">
    <property type="entry name" value="ZN(II)2CYS6 TRANSCRIPTION FACTOR (EUROFUNG)-RELATED-RELATED"/>
    <property type="match status" value="1"/>
</dbReference>
<dbReference type="InterPro" id="IPR036864">
    <property type="entry name" value="Zn2-C6_fun-type_DNA-bd_sf"/>
</dbReference>
<accession>A0ABR4J2G2</accession>
<keyword evidence="7" id="KW-1185">Reference proteome</keyword>
<proteinExistence type="predicted"/>
<keyword evidence="3" id="KW-0804">Transcription</keyword>
<reference evidence="6 7" key="1">
    <citation type="submission" date="2024-07" db="EMBL/GenBank/DDBJ databases">
        <title>Section-level genome sequencing and comparative genomics of Aspergillus sections Usti and Cavernicolus.</title>
        <authorList>
            <consortium name="Lawrence Berkeley National Laboratory"/>
            <person name="Nybo J.L."/>
            <person name="Vesth T.C."/>
            <person name="Theobald S."/>
            <person name="Frisvad J.C."/>
            <person name="Larsen T.O."/>
            <person name="Kjaerboelling I."/>
            <person name="Rothschild-Mancinelli K."/>
            <person name="Lyhne E.K."/>
            <person name="Kogle M.E."/>
            <person name="Barry K."/>
            <person name="Clum A."/>
            <person name="Na H."/>
            <person name="Ledsgaard L."/>
            <person name="Lin J."/>
            <person name="Lipzen A."/>
            <person name="Kuo A."/>
            <person name="Riley R."/>
            <person name="Mondo S."/>
            <person name="LaButti K."/>
            <person name="Haridas S."/>
            <person name="Pangalinan J."/>
            <person name="Salamov A.A."/>
            <person name="Simmons B.A."/>
            <person name="Magnuson J.K."/>
            <person name="Chen J."/>
            <person name="Drula E."/>
            <person name="Henrissat B."/>
            <person name="Wiebenga A."/>
            <person name="Lubbers R.J."/>
            <person name="Gomes A.C."/>
            <person name="Makela M.R."/>
            <person name="Stajich J."/>
            <person name="Grigoriev I.V."/>
            <person name="Mortensen U.H."/>
            <person name="De vries R.P."/>
            <person name="Baker S.E."/>
            <person name="Andersen M.R."/>
        </authorList>
    </citation>
    <scope>NUCLEOTIDE SEQUENCE [LARGE SCALE GENOMIC DNA]</scope>
    <source>
        <strain evidence="6 7">CBS 600.67</strain>
    </source>
</reference>
<evidence type="ECO:0000256" key="1">
    <source>
        <dbReference type="ARBA" id="ARBA00023015"/>
    </source>
</evidence>
<evidence type="ECO:0000256" key="4">
    <source>
        <dbReference type="ARBA" id="ARBA00023242"/>
    </source>
</evidence>
<dbReference type="PANTHER" id="PTHR35392:SF3">
    <property type="entry name" value="ZN(2)-C6 FUNGAL-TYPE DOMAIN-CONTAINING PROTEIN"/>
    <property type="match status" value="1"/>
</dbReference>
<evidence type="ECO:0000313" key="7">
    <source>
        <dbReference type="Proteomes" id="UP001610335"/>
    </source>
</evidence>
<sequence>MDHDPFSEEPFFDFIHIPNLPDIGLDLSAPDPQPNYESDLVPWDQIWSFQPLDTSTGTTSIGNNWGLLDYFPPHSDHYPPVVGSLLPPTINNPPAPPTGQGFVTPLTPRDDILLSRCCSNLGYNNPGNGSTPLYPVLPLSERSYSQGSSATATQSETSNYSFVEGIPTTPAAKVTKSNTKKRKRGTYDSANRERVKNMRSHGACMRCRIYRIQCDQNSPCGNCNKVRDTALIFKQPCVRVFLKEVLPFRAGNSRTGGIRSTFPRFSWSYDYPQVKEIEVRHPWAGLAGGDKGQLPTLRIRCKQFVPGAAECMSESYESAEGGTMIIEFPPFACPDADTERMHKAMGLYLDASVCLAEKAIDAETSDELILLTLKEARRYASAKGCSTIVANALKILAAGYISEIQPVIVSGDTLGIPLIQNERFKYHNQRPIPIALDYQIDNLYIAYMQRNLEPLLRGLDRLIYKARKTERKETWYEIFLTVFVLLFSLEEVFDKQISFVRKYEKNDANIFAAASYVKRTMIDEWRSSAKNLIWHFRCVVRGMVPFETKWTPEAQQEAKLDDESLAFVKEICQIVSKRRKFSLKLASVSISN</sequence>
<gene>
    <name evidence="6" type="ORF">BDW59DRAFT_156162</name>
</gene>
<organism evidence="6 7">
    <name type="scientific">Aspergillus cavernicola</name>
    <dbReference type="NCBI Taxonomy" id="176166"/>
    <lineage>
        <taxon>Eukaryota</taxon>
        <taxon>Fungi</taxon>
        <taxon>Dikarya</taxon>
        <taxon>Ascomycota</taxon>
        <taxon>Pezizomycotina</taxon>
        <taxon>Eurotiomycetes</taxon>
        <taxon>Eurotiomycetidae</taxon>
        <taxon>Eurotiales</taxon>
        <taxon>Aspergillaceae</taxon>
        <taxon>Aspergillus</taxon>
        <taxon>Aspergillus subgen. Nidulantes</taxon>
    </lineage>
</organism>
<name>A0ABR4J2G2_9EURO</name>
<feature type="domain" description="Zn(2)-C6 fungal-type" evidence="5">
    <location>
        <begin position="203"/>
        <end position="239"/>
    </location>
</feature>
<evidence type="ECO:0000313" key="6">
    <source>
        <dbReference type="EMBL" id="KAL2834220.1"/>
    </source>
</evidence>
<dbReference type="PROSITE" id="PS50048">
    <property type="entry name" value="ZN2_CY6_FUNGAL_2"/>
    <property type="match status" value="1"/>
</dbReference>
<dbReference type="Proteomes" id="UP001610335">
    <property type="component" value="Unassembled WGS sequence"/>
</dbReference>
<evidence type="ECO:0000259" key="5">
    <source>
        <dbReference type="PROSITE" id="PS50048"/>
    </source>
</evidence>
<keyword evidence="1" id="KW-0805">Transcription regulation</keyword>